<protein>
    <recommendedName>
        <fullName evidence="3">Uroporphyrin-III C-methyltransferase</fullName>
    </recommendedName>
</protein>
<dbReference type="RefSeq" id="WP_012185357.1">
    <property type="nucleotide sequence ID" value="NC_009954.1"/>
</dbReference>
<dbReference type="PANTHER" id="PTHR36849">
    <property type="entry name" value="CYTOPLASMIC PROTEIN-RELATED"/>
    <property type="match status" value="1"/>
</dbReference>
<gene>
    <name evidence="1" type="ordered locus">Cmaq_0289</name>
</gene>
<name>A8MAV1_CALMQ</name>
<organism evidence="1 2">
    <name type="scientific">Caldivirga maquilingensis (strain ATCC 700844 / DSM 13496 / JCM 10307 / IC-167)</name>
    <dbReference type="NCBI Taxonomy" id="397948"/>
    <lineage>
        <taxon>Archaea</taxon>
        <taxon>Thermoproteota</taxon>
        <taxon>Thermoprotei</taxon>
        <taxon>Thermoproteales</taxon>
        <taxon>Thermoproteaceae</taxon>
        <taxon>Caldivirga</taxon>
    </lineage>
</organism>
<dbReference type="PANTHER" id="PTHR36849:SF1">
    <property type="entry name" value="CYTOPLASMIC PROTEIN"/>
    <property type="match status" value="1"/>
</dbReference>
<proteinExistence type="predicted"/>
<accession>A8MAV1</accession>
<dbReference type="EMBL" id="CP000852">
    <property type="protein sequence ID" value="ABW01137.1"/>
    <property type="molecule type" value="Genomic_DNA"/>
</dbReference>
<keyword evidence="2" id="KW-1185">Reference proteome</keyword>
<dbReference type="InterPro" id="IPR052552">
    <property type="entry name" value="YeaO-like"/>
</dbReference>
<dbReference type="HOGENOM" id="CLU_137928_0_0_2"/>
<dbReference type="AlphaFoldDB" id="A8MAV1"/>
<dbReference type="eggNOG" id="arCOG06027">
    <property type="taxonomic scope" value="Archaea"/>
</dbReference>
<dbReference type="KEGG" id="cma:Cmaq_0289"/>
<sequence length="117" mass="13852">MSIKVKRIYDRASSDDGVRILVDRLWPRGISREEAKVDLWLKDVAPSDELRRWFNHDPSKWIEFERRYFKELEGNPKVAILKNMVKEGKTITLLYSAKSQYNNAVALKEYLELYKSS</sequence>
<evidence type="ECO:0000313" key="2">
    <source>
        <dbReference type="Proteomes" id="UP000001137"/>
    </source>
</evidence>
<dbReference type="OrthoDB" id="7940at2157"/>
<dbReference type="GeneID" id="5708714"/>
<evidence type="ECO:0000313" key="1">
    <source>
        <dbReference type="EMBL" id="ABW01137.1"/>
    </source>
</evidence>
<dbReference type="Pfam" id="PF22752">
    <property type="entry name" value="DUF488-N3i"/>
    <property type="match status" value="1"/>
</dbReference>
<reference evidence="1 2" key="1">
    <citation type="submission" date="2007-10" db="EMBL/GenBank/DDBJ databases">
        <title>Complete sequence of Caldivirga maquilingensis IC-167.</title>
        <authorList>
            <consortium name="US DOE Joint Genome Institute"/>
            <person name="Copeland A."/>
            <person name="Lucas S."/>
            <person name="Lapidus A."/>
            <person name="Barry K."/>
            <person name="Glavina del Rio T."/>
            <person name="Dalin E."/>
            <person name="Tice H."/>
            <person name="Pitluck S."/>
            <person name="Saunders E."/>
            <person name="Brettin T."/>
            <person name="Bruce D."/>
            <person name="Detter J.C."/>
            <person name="Han C."/>
            <person name="Schmutz J."/>
            <person name="Larimer F."/>
            <person name="Land M."/>
            <person name="Hauser L."/>
            <person name="Kyrpides N."/>
            <person name="Ivanova N."/>
            <person name="Biddle J.F."/>
            <person name="Zhang Z."/>
            <person name="Fitz-Gibbon S.T."/>
            <person name="Lowe T.M."/>
            <person name="Saltikov C."/>
            <person name="House C.H."/>
            <person name="Richardson P."/>
        </authorList>
    </citation>
    <scope>NUCLEOTIDE SEQUENCE [LARGE SCALE GENOMIC DNA]</scope>
    <source>
        <strain evidence="2">ATCC 700844 / DSM 13496 / JCM 10307 / IC-167</strain>
    </source>
</reference>
<dbReference type="Proteomes" id="UP000001137">
    <property type="component" value="Chromosome"/>
</dbReference>
<dbReference type="STRING" id="397948.Cmaq_0289"/>
<evidence type="ECO:0008006" key="3">
    <source>
        <dbReference type="Google" id="ProtNLM"/>
    </source>
</evidence>